<dbReference type="Proteomes" id="UP000054279">
    <property type="component" value="Unassembled WGS sequence"/>
</dbReference>
<accession>A0A0C9T5S2</accession>
<evidence type="ECO:0000313" key="2">
    <source>
        <dbReference type="EMBL" id="KIJ24268.1"/>
    </source>
</evidence>
<dbReference type="AlphaFoldDB" id="A0A0C9T5S2"/>
<keyword evidence="3" id="KW-1185">Reference proteome</keyword>
<dbReference type="OrthoDB" id="2741267at2759"/>
<name>A0A0C9T5S2_SPHS4</name>
<feature type="region of interest" description="Disordered" evidence="1">
    <location>
        <begin position="74"/>
        <end position="102"/>
    </location>
</feature>
<reference evidence="2 3" key="1">
    <citation type="submission" date="2014-06" db="EMBL/GenBank/DDBJ databases">
        <title>Evolutionary Origins and Diversification of the Mycorrhizal Mutualists.</title>
        <authorList>
            <consortium name="DOE Joint Genome Institute"/>
            <consortium name="Mycorrhizal Genomics Consortium"/>
            <person name="Kohler A."/>
            <person name="Kuo A."/>
            <person name="Nagy L.G."/>
            <person name="Floudas D."/>
            <person name="Copeland A."/>
            <person name="Barry K.W."/>
            <person name="Cichocki N."/>
            <person name="Veneault-Fourrey C."/>
            <person name="LaButti K."/>
            <person name="Lindquist E.A."/>
            <person name="Lipzen A."/>
            <person name="Lundell T."/>
            <person name="Morin E."/>
            <person name="Murat C."/>
            <person name="Riley R."/>
            <person name="Ohm R."/>
            <person name="Sun H."/>
            <person name="Tunlid A."/>
            <person name="Henrissat B."/>
            <person name="Grigoriev I.V."/>
            <person name="Hibbett D.S."/>
            <person name="Martin F."/>
        </authorList>
    </citation>
    <scope>NUCLEOTIDE SEQUENCE [LARGE SCALE GENOMIC DNA]</scope>
    <source>
        <strain evidence="2 3">SS14</strain>
    </source>
</reference>
<feature type="compositionally biased region" description="Basic and acidic residues" evidence="1">
    <location>
        <begin position="92"/>
        <end position="102"/>
    </location>
</feature>
<evidence type="ECO:0000256" key="1">
    <source>
        <dbReference type="SAM" id="MobiDB-lite"/>
    </source>
</evidence>
<sequence length="102" mass="11586">MLNDPYITTYDIIAIQEPYIGYRGLSRGTRLWTGVFPAEYTKEGAAPTRAAILMNTRLDRNTWRQLDIGDADVTAHPQIVSTESNTTYKKKKETETSQETKT</sequence>
<proteinExistence type="predicted"/>
<organism evidence="2 3">
    <name type="scientific">Sphaerobolus stellatus (strain SS14)</name>
    <dbReference type="NCBI Taxonomy" id="990650"/>
    <lineage>
        <taxon>Eukaryota</taxon>
        <taxon>Fungi</taxon>
        <taxon>Dikarya</taxon>
        <taxon>Basidiomycota</taxon>
        <taxon>Agaricomycotina</taxon>
        <taxon>Agaricomycetes</taxon>
        <taxon>Phallomycetidae</taxon>
        <taxon>Geastrales</taxon>
        <taxon>Sphaerobolaceae</taxon>
        <taxon>Sphaerobolus</taxon>
    </lineage>
</organism>
<evidence type="ECO:0000313" key="3">
    <source>
        <dbReference type="Proteomes" id="UP000054279"/>
    </source>
</evidence>
<evidence type="ECO:0008006" key="4">
    <source>
        <dbReference type="Google" id="ProtNLM"/>
    </source>
</evidence>
<gene>
    <name evidence="2" type="ORF">M422DRAFT_274990</name>
</gene>
<protein>
    <recommendedName>
        <fullName evidence="4">Endonuclease/exonuclease/phosphatase domain-containing protein</fullName>
    </recommendedName>
</protein>
<dbReference type="HOGENOM" id="CLU_2279278_0_0_1"/>
<dbReference type="EMBL" id="KN837509">
    <property type="protein sequence ID" value="KIJ24268.1"/>
    <property type="molecule type" value="Genomic_DNA"/>
</dbReference>